<reference evidence="3 4" key="1">
    <citation type="submission" date="2020-07" db="EMBL/GenBank/DDBJ databases">
        <title>Genomic Encyclopedia of Type Strains, Phase IV (KMG-IV): sequencing the most valuable type-strain genomes for metagenomic binning, comparative biology and taxonomic classification.</title>
        <authorList>
            <person name="Goeker M."/>
        </authorList>
    </citation>
    <scope>NUCLEOTIDE SEQUENCE [LARGE SCALE GENOMIC DNA]</scope>
    <source>
        <strain evidence="3 4">DSM 15730</strain>
    </source>
</reference>
<keyword evidence="2" id="KW-0732">Signal</keyword>
<name>A0A7V9Z8W5_9BACL</name>
<organism evidence="3 4">
    <name type="scientific">Thermaerobacillus caldiproteolyticus</name>
    <dbReference type="NCBI Taxonomy" id="247480"/>
    <lineage>
        <taxon>Bacteria</taxon>
        <taxon>Bacillati</taxon>
        <taxon>Bacillota</taxon>
        <taxon>Bacilli</taxon>
        <taxon>Bacillales</taxon>
        <taxon>Anoxybacillaceae</taxon>
        <taxon>Thermaerobacillus</taxon>
    </lineage>
</organism>
<feature type="compositionally biased region" description="Polar residues" evidence="1">
    <location>
        <begin position="113"/>
        <end position="136"/>
    </location>
</feature>
<proteinExistence type="predicted"/>
<gene>
    <name evidence="3" type="ORF">HNR31_002997</name>
</gene>
<dbReference type="RefSeq" id="WP_181556935.1">
    <property type="nucleotide sequence ID" value="NZ_CP064060.1"/>
</dbReference>
<protein>
    <submittedName>
        <fullName evidence="3">Uncharacterized protein YcfL</fullName>
    </submittedName>
</protein>
<dbReference type="Proteomes" id="UP000523087">
    <property type="component" value="Unassembled WGS sequence"/>
</dbReference>
<evidence type="ECO:0000256" key="2">
    <source>
        <dbReference type="SAM" id="SignalP"/>
    </source>
</evidence>
<feature type="region of interest" description="Disordered" evidence="1">
    <location>
        <begin position="44"/>
        <end position="136"/>
    </location>
</feature>
<keyword evidence="4" id="KW-1185">Reference proteome</keyword>
<evidence type="ECO:0000313" key="3">
    <source>
        <dbReference type="EMBL" id="MBA2876202.1"/>
    </source>
</evidence>
<comment type="caution">
    <text evidence="3">The sequence shown here is derived from an EMBL/GenBank/DDBJ whole genome shotgun (WGS) entry which is preliminary data.</text>
</comment>
<evidence type="ECO:0000256" key="1">
    <source>
        <dbReference type="SAM" id="MobiDB-lite"/>
    </source>
</evidence>
<feature type="signal peptide" evidence="2">
    <location>
        <begin position="1"/>
        <end position="24"/>
    </location>
</feature>
<dbReference type="EMBL" id="JACDUT010000010">
    <property type="protein sequence ID" value="MBA2876202.1"/>
    <property type="molecule type" value="Genomic_DNA"/>
</dbReference>
<feature type="compositionally biased region" description="Basic and acidic residues" evidence="1">
    <location>
        <begin position="69"/>
        <end position="92"/>
    </location>
</feature>
<accession>A0A7V9Z8W5</accession>
<dbReference type="AlphaFoldDB" id="A0A7V9Z8W5"/>
<feature type="chain" id="PRO_5038466643" evidence="2">
    <location>
        <begin position="25"/>
        <end position="258"/>
    </location>
</feature>
<dbReference type="PROSITE" id="PS51257">
    <property type="entry name" value="PROKAR_LIPOPROTEIN"/>
    <property type="match status" value="1"/>
</dbReference>
<feature type="compositionally biased region" description="Basic and acidic residues" evidence="1">
    <location>
        <begin position="99"/>
        <end position="112"/>
    </location>
</feature>
<evidence type="ECO:0000313" key="4">
    <source>
        <dbReference type="Proteomes" id="UP000523087"/>
    </source>
</evidence>
<sequence>MQKQLFTAFLLILLLLLVSCSSEEMVQREGNQVKMATVQSENIANQKNVDTQAVAEPKKDTPQQNTQSQKDHKVTTAPADKTKNLTTKEDAAKSITKSEAQKQEVKDVKQPQEFKSSTNQHPANKKSSTNEQKQTNTAITYDQVKRTLHKGMSKEEVEAFLKVTGVKIVSALDEKTMYRYDIAFPDHYQFTASLTEDGTQLDDVDIDGVKKYKGSIVFVEYDEQANIKGYSIIYVDEKTQKVHAYYHYPTFEKTDILE</sequence>